<evidence type="ECO:0000256" key="4">
    <source>
        <dbReference type="ARBA" id="ARBA00022723"/>
    </source>
</evidence>
<evidence type="ECO:0000256" key="5">
    <source>
        <dbReference type="ARBA" id="ARBA00023002"/>
    </source>
</evidence>
<dbReference type="GO" id="GO:0016705">
    <property type="term" value="F:oxidoreductase activity, acting on paired donors, with incorporation or reduction of molecular oxygen"/>
    <property type="evidence" value="ECO:0007669"/>
    <property type="project" value="InterPro"/>
</dbReference>
<dbReference type="OrthoDB" id="1844152at2759"/>
<keyword evidence="4 8" id="KW-0479">Metal-binding</keyword>
<evidence type="ECO:0000256" key="1">
    <source>
        <dbReference type="ARBA" id="ARBA00001971"/>
    </source>
</evidence>
<dbReference type="RefSeq" id="XP_014170647.1">
    <property type="nucleotide sequence ID" value="XM_014315172.1"/>
</dbReference>
<dbReference type="GO" id="GO:0004497">
    <property type="term" value="F:monooxygenase activity"/>
    <property type="evidence" value="ECO:0007669"/>
    <property type="project" value="UniProtKB-KW"/>
</dbReference>
<dbReference type="eggNOG" id="KOG0157">
    <property type="taxonomic scope" value="Eukaryota"/>
</dbReference>
<comment type="cofactor">
    <cofactor evidence="1 8">
        <name>heme</name>
        <dbReference type="ChEBI" id="CHEBI:30413"/>
    </cofactor>
</comment>
<dbReference type="Proteomes" id="UP000007796">
    <property type="component" value="Unassembled WGS sequence"/>
</dbReference>
<protein>
    <submittedName>
        <fullName evidence="10">Cytochrome p450 monooxygenase</fullName>
    </submittedName>
</protein>
<dbReference type="Gene3D" id="1.10.630.10">
    <property type="entry name" value="Cytochrome P450"/>
    <property type="match status" value="1"/>
</dbReference>
<dbReference type="PANTHER" id="PTHR46206:SF6">
    <property type="entry name" value="CYTOCHROME P450 MONOOXYGENASE AN1598-RELATED"/>
    <property type="match status" value="1"/>
</dbReference>
<keyword evidence="5 9" id="KW-0560">Oxidoreductase</keyword>
<evidence type="ECO:0000256" key="3">
    <source>
        <dbReference type="ARBA" id="ARBA00010617"/>
    </source>
</evidence>
<dbReference type="EMBL" id="GL629794">
    <property type="protein sequence ID" value="EFX01165.1"/>
    <property type="molecule type" value="Genomic_DNA"/>
</dbReference>
<name>F0XM03_GROCL</name>
<dbReference type="InterPro" id="IPR036396">
    <property type="entry name" value="Cyt_P450_sf"/>
</dbReference>
<dbReference type="GO" id="GO:0016020">
    <property type="term" value="C:membrane"/>
    <property type="evidence" value="ECO:0007669"/>
    <property type="project" value="UniProtKB-SubCell"/>
</dbReference>
<dbReference type="STRING" id="655863.F0XM03"/>
<dbReference type="Pfam" id="PF00067">
    <property type="entry name" value="p450"/>
    <property type="match status" value="1"/>
</dbReference>
<dbReference type="GO" id="GO:0020037">
    <property type="term" value="F:heme binding"/>
    <property type="evidence" value="ECO:0007669"/>
    <property type="project" value="InterPro"/>
</dbReference>
<keyword evidence="6 8" id="KW-0408">Iron</keyword>
<evidence type="ECO:0000256" key="7">
    <source>
        <dbReference type="ARBA" id="ARBA00023033"/>
    </source>
</evidence>
<evidence type="ECO:0000256" key="2">
    <source>
        <dbReference type="ARBA" id="ARBA00004167"/>
    </source>
</evidence>
<reference evidence="10 11" key="1">
    <citation type="journal article" date="2011" name="Proc. Natl. Acad. Sci. U.S.A.">
        <title>Genome and transcriptome analyses of the mountain pine beetle-fungal symbiont Grosmannia clavigera, a lodgepole pine pathogen.</title>
        <authorList>
            <person name="DiGuistini S."/>
            <person name="Wang Y."/>
            <person name="Liao N.Y."/>
            <person name="Taylor G."/>
            <person name="Tanguay P."/>
            <person name="Feau N."/>
            <person name="Henrissat B."/>
            <person name="Chan S.K."/>
            <person name="Hesse-Orce U."/>
            <person name="Alamouti S.M."/>
            <person name="Tsui C.K.M."/>
            <person name="Docking R.T."/>
            <person name="Levasseur A."/>
            <person name="Haridas S."/>
            <person name="Robertson G."/>
            <person name="Birol I."/>
            <person name="Holt R.A."/>
            <person name="Marra M.A."/>
            <person name="Hamelin R.C."/>
            <person name="Hirst M."/>
            <person name="Jones S.J.M."/>
            <person name="Bohlmann J."/>
            <person name="Breuil C."/>
        </authorList>
    </citation>
    <scope>NUCLEOTIDE SEQUENCE [LARGE SCALE GENOMIC DNA]</scope>
    <source>
        <strain evidence="11">kw1407 / UAMH 11150</strain>
    </source>
</reference>
<keyword evidence="11" id="KW-1185">Reference proteome</keyword>
<feature type="binding site" description="axial binding residue" evidence="8">
    <location>
        <position position="472"/>
    </location>
    <ligand>
        <name>heme</name>
        <dbReference type="ChEBI" id="CHEBI:30413"/>
    </ligand>
    <ligandPart>
        <name>Fe</name>
        <dbReference type="ChEBI" id="CHEBI:18248"/>
    </ligandPart>
</feature>
<dbReference type="InterPro" id="IPR017972">
    <property type="entry name" value="Cyt_P450_CS"/>
</dbReference>
<evidence type="ECO:0000256" key="8">
    <source>
        <dbReference type="PIRSR" id="PIRSR602401-1"/>
    </source>
</evidence>
<keyword evidence="8 9" id="KW-0349">Heme</keyword>
<dbReference type="InterPro" id="IPR001128">
    <property type="entry name" value="Cyt_P450"/>
</dbReference>
<dbReference type="AlphaFoldDB" id="F0XM03"/>
<dbReference type="GeneID" id="25979504"/>
<evidence type="ECO:0000256" key="9">
    <source>
        <dbReference type="RuleBase" id="RU000461"/>
    </source>
</evidence>
<dbReference type="PANTHER" id="PTHR46206">
    <property type="entry name" value="CYTOCHROME P450"/>
    <property type="match status" value="1"/>
</dbReference>
<dbReference type="InParanoid" id="F0XM03"/>
<evidence type="ECO:0000256" key="6">
    <source>
        <dbReference type="ARBA" id="ARBA00023004"/>
    </source>
</evidence>
<comment type="subcellular location">
    <subcellularLocation>
        <location evidence="2">Membrane</location>
        <topology evidence="2">Single-pass membrane protein</topology>
    </subcellularLocation>
</comment>
<evidence type="ECO:0000313" key="11">
    <source>
        <dbReference type="Proteomes" id="UP000007796"/>
    </source>
</evidence>
<dbReference type="PRINTS" id="PR00463">
    <property type="entry name" value="EP450I"/>
</dbReference>
<gene>
    <name evidence="10" type="ORF">CMQ_6107</name>
</gene>
<dbReference type="GO" id="GO:0005506">
    <property type="term" value="F:iron ion binding"/>
    <property type="evidence" value="ECO:0007669"/>
    <property type="project" value="InterPro"/>
</dbReference>
<organism evidence="11">
    <name type="scientific">Grosmannia clavigera (strain kw1407 / UAMH 11150)</name>
    <name type="common">Blue stain fungus</name>
    <name type="synonym">Graphiocladiella clavigera</name>
    <dbReference type="NCBI Taxonomy" id="655863"/>
    <lineage>
        <taxon>Eukaryota</taxon>
        <taxon>Fungi</taxon>
        <taxon>Dikarya</taxon>
        <taxon>Ascomycota</taxon>
        <taxon>Pezizomycotina</taxon>
        <taxon>Sordariomycetes</taxon>
        <taxon>Sordariomycetidae</taxon>
        <taxon>Ophiostomatales</taxon>
        <taxon>Ophiostomataceae</taxon>
        <taxon>Leptographium</taxon>
    </lineage>
</organism>
<sequence>MSNCTATPTSFFLQKYNIFSKIDSCLDRSIAVRAIIATPTWPTGRLSCYVAAACVLLAVYIIRPAEQQKPNFPFYKAAKAKWIFDAEILIRHSYNKFYDRVYQIKATEGLQVLIPARFISELKGLPEHILSATEAVNDAMLSKYTKFSLGHNGDMLSAVIRTKLTQNLARLVPQLRKEIEYVVATEFPTCDAADWTPVKVHPFGLRAIARLSGRAFVGLSISRKEEWMDTSINFAIHVFMAVIRLQFIPSWLRPIGQYLVTDLRRIRADITRGQAMLQPIIEERLRDMDTPGYEKPDDLIQWLLDTLPPSERHDYRAQTEMQLVLSAASIHTTNNLLADCIFDLAAYPGVQDALRQESIEVLCNDEAWARKDSLARLKKMDSFIKEVQRVSGNITGFIRKVMRPIVLSDGTHLPSGTRLLAPQAGYSQDERFYPGADVFDPMRFFQQRSGHQFHFTSIGDANMNFGAGKHACPGRFFAGNEIKMMLAYYLINFEMKLQQGQRRPYPMMVMMSKTPDPNGEVLFRRRTVDRVDGD</sequence>
<dbReference type="HOGENOM" id="CLU_022195_0_2_1"/>
<comment type="similarity">
    <text evidence="3 9">Belongs to the cytochrome P450 family.</text>
</comment>
<evidence type="ECO:0000313" key="10">
    <source>
        <dbReference type="EMBL" id="EFX01165.1"/>
    </source>
</evidence>
<keyword evidence="7 9" id="KW-0503">Monooxygenase</keyword>
<accession>F0XM03</accession>
<dbReference type="PROSITE" id="PS00086">
    <property type="entry name" value="CYTOCHROME_P450"/>
    <property type="match status" value="1"/>
</dbReference>
<proteinExistence type="inferred from homology"/>
<dbReference type="InterPro" id="IPR002401">
    <property type="entry name" value="Cyt_P450_E_grp-I"/>
</dbReference>
<dbReference type="SUPFAM" id="SSF48264">
    <property type="entry name" value="Cytochrome P450"/>
    <property type="match status" value="1"/>
</dbReference>
<dbReference type="CDD" id="cd11041">
    <property type="entry name" value="CYP503A1-like"/>
    <property type="match status" value="1"/>
</dbReference>